<dbReference type="AlphaFoldDB" id="A0A345HUT1"/>
<dbReference type="OrthoDB" id="3689934at2"/>
<name>A0A345HUT1_9ACTN</name>
<dbReference type="EMBL" id="CP031194">
    <property type="protein sequence ID" value="AXG80455.1"/>
    <property type="molecule type" value="Genomic_DNA"/>
</dbReference>
<gene>
    <name evidence="1" type="ORF">DVK44_25415</name>
</gene>
<dbReference type="Proteomes" id="UP000253868">
    <property type="component" value="Chromosome"/>
</dbReference>
<dbReference type="RefSeq" id="WP_114662174.1">
    <property type="nucleotide sequence ID" value="NZ_CP031194.1"/>
</dbReference>
<evidence type="ECO:0000313" key="1">
    <source>
        <dbReference type="EMBL" id="AXG80455.1"/>
    </source>
</evidence>
<reference evidence="2" key="1">
    <citation type="submission" date="2018-07" db="EMBL/GenBank/DDBJ databases">
        <authorList>
            <person name="Zhao J."/>
        </authorList>
    </citation>
    <scope>NUCLEOTIDE SEQUENCE [LARGE SCALE GENOMIC DNA]</scope>
    <source>
        <strain evidence="2">GSSD-12</strain>
    </source>
</reference>
<protein>
    <submittedName>
        <fullName evidence="1">Uncharacterized protein</fullName>
    </submittedName>
</protein>
<evidence type="ECO:0000313" key="2">
    <source>
        <dbReference type="Proteomes" id="UP000253868"/>
    </source>
</evidence>
<keyword evidence="2" id="KW-1185">Reference proteome</keyword>
<accession>A0A345HUT1</accession>
<dbReference type="KEGG" id="spad:DVK44_25415"/>
<organism evidence="1 2">
    <name type="scientific">Streptomyces paludis</name>
    <dbReference type="NCBI Taxonomy" id="2282738"/>
    <lineage>
        <taxon>Bacteria</taxon>
        <taxon>Bacillati</taxon>
        <taxon>Actinomycetota</taxon>
        <taxon>Actinomycetes</taxon>
        <taxon>Kitasatosporales</taxon>
        <taxon>Streptomycetaceae</taxon>
        <taxon>Streptomyces</taxon>
    </lineage>
</organism>
<proteinExistence type="predicted"/>
<sequence length="202" mass="23116">MPLLTPYVALLSTEVATLQSELEIEDSPNGYRLAYKKTRPGDRDKHGNLWARMEETPGPSKVLYHSMHPRRQRECMEHMLCQVCGEPADRNRQGWLFIDWQRVESPPTWPERSLTSMPPVCAEHARVSARQCPHLRHGPYVVLRARKAPLYGVAGIVYRLTLNGWVTTEDDVLSAYSKKRLPGMLASRLFRELRGVTVVDLP</sequence>